<dbReference type="Proteomes" id="UP000177230">
    <property type="component" value="Unassembled WGS sequence"/>
</dbReference>
<gene>
    <name evidence="1" type="ORF">A2024_00390</name>
</gene>
<dbReference type="AlphaFoldDB" id="A0A1F5RDY5"/>
<protein>
    <submittedName>
        <fullName evidence="1">Uncharacterized protein</fullName>
    </submittedName>
</protein>
<accession>A0A1F5RDY5</accession>
<comment type="caution">
    <text evidence="1">The sequence shown here is derived from an EMBL/GenBank/DDBJ whole genome shotgun (WGS) entry which is preliminary data.</text>
</comment>
<dbReference type="EMBL" id="MFFM01000033">
    <property type="protein sequence ID" value="OGF12675.1"/>
    <property type="molecule type" value="Genomic_DNA"/>
</dbReference>
<evidence type="ECO:0000313" key="2">
    <source>
        <dbReference type="Proteomes" id="UP000177230"/>
    </source>
</evidence>
<evidence type="ECO:0000313" key="1">
    <source>
        <dbReference type="EMBL" id="OGF12675.1"/>
    </source>
</evidence>
<name>A0A1F5RDY5_9BACT</name>
<sequence>MMATASGPARLLPNLPEDKDVTDYWDSKEYLKGIQCNILMMFIRKMVSFSIGMEMRGNIARKVRMTKKMIRKNFLLHQKFQMSLRHSLR</sequence>
<organism evidence="1 2">
    <name type="scientific">Candidatus Edwardsbacteria bacterium GWF2_54_11</name>
    <dbReference type="NCBI Taxonomy" id="1817851"/>
    <lineage>
        <taxon>Bacteria</taxon>
        <taxon>Candidatus Edwardsiibacteriota</taxon>
    </lineage>
</organism>
<reference evidence="1 2" key="1">
    <citation type="journal article" date="2016" name="Nat. Commun.">
        <title>Thousands of microbial genomes shed light on interconnected biogeochemical processes in an aquifer system.</title>
        <authorList>
            <person name="Anantharaman K."/>
            <person name="Brown C.T."/>
            <person name="Hug L.A."/>
            <person name="Sharon I."/>
            <person name="Castelle C.J."/>
            <person name="Probst A.J."/>
            <person name="Thomas B.C."/>
            <person name="Singh A."/>
            <person name="Wilkins M.J."/>
            <person name="Karaoz U."/>
            <person name="Brodie E.L."/>
            <person name="Williams K.H."/>
            <person name="Hubbard S.S."/>
            <person name="Banfield J.F."/>
        </authorList>
    </citation>
    <scope>NUCLEOTIDE SEQUENCE [LARGE SCALE GENOMIC DNA]</scope>
</reference>
<proteinExistence type="predicted"/>